<sequence length="317" mass="35258">MSHAVPGRPLCIRRLLFLSAVKIAHLSDLHLPLAGLPCLKEIRFKRLLSLLSWQLRRKHIHLPQTLSYIMQDIRAHMPDMVAMTGDLTNLGLLSEFQAAQTWLEKQDLPPTLLVPGNHDALIREPTYSCKSTLWAPWLRNTGHAPSVLRHGPVMLIGLNSAIPTAPFLASGCVAAESVEALRPLLRQAAEEGLCRVVLLHHPPVAGLVPRRKGLRQRKALQRLFQQEGAELVLHGHSHRGSLSFIPHTHIPVLGTPSASHCAQTSARSAGWNDISIQACAQKWHITIQRRALGLDLKMHDGPIYRFAPHRLSLPTRL</sequence>
<evidence type="ECO:0000313" key="7">
    <source>
        <dbReference type="Proteomes" id="UP000196086"/>
    </source>
</evidence>
<dbReference type="InterPro" id="IPR050884">
    <property type="entry name" value="CNP_phosphodiesterase-III"/>
</dbReference>
<dbReference type="GO" id="GO:0046872">
    <property type="term" value="F:metal ion binding"/>
    <property type="evidence" value="ECO:0007669"/>
    <property type="project" value="UniProtKB-KW"/>
</dbReference>
<dbReference type="InterPro" id="IPR029052">
    <property type="entry name" value="Metallo-depent_PP-like"/>
</dbReference>
<dbReference type="GO" id="GO:0016787">
    <property type="term" value="F:hydrolase activity"/>
    <property type="evidence" value="ECO:0007669"/>
    <property type="project" value="UniProtKB-KW"/>
</dbReference>
<name>A0A1Z5YSM1_9PROT</name>
<accession>A0A1Z5YSM1</accession>
<dbReference type="PANTHER" id="PTHR42988">
    <property type="entry name" value="PHOSPHOHYDROLASE"/>
    <property type="match status" value="1"/>
</dbReference>
<dbReference type="AlphaFoldDB" id="A0A1Z5YSM1"/>
<reference evidence="6 7" key="1">
    <citation type="submission" date="2014-06" db="EMBL/GenBank/DDBJ databases">
        <authorList>
            <person name="Ju J."/>
            <person name="Zhang J."/>
        </authorList>
    </citation>
    <scope>NUCLEOTIDE SEQUENCE [LARGE SCALE GENOMIC DNA]</scope>
    <source>
        <strain evidence="6 7">DsW_47</strain>
    </source>
</reference>
<evidence type="ECO:0000259" key="5">
    <source>
        <dbReference type="Pfam" id="PF00149"/>
    </source>
</evidence>
<evidence type="ECO:0000256" key="1">
    <source>
        <dbReference type="ARBA" id="ARBA00022723"/>
    </source>
</evidence>
<dbReference type="Pfam" id="PF00149">
    <property type="entry name" value="Metallophos"/>
    <property type="match status" value="1"/>
</dbReference>
<dbReference type="PANTHER" id="PTHR42988:SF2">
    <property type="entry name" value="CYCLIC NUCLEOTIDE PHOSPHODIESTERASE CBUA0032-RELATED"/>
    <property type="match status" value="1"/>
</dbReference>
<dbReference type="EMBL" id="JOMQ01000049">
    <property type="protein sequence ID" value="OUJ01224.1"/>
    <property type="molecule type" value="Genomic_DNA"/>
</dbReference>
<dbReference type="SUPFAM" id="SSF56300">
    <property type="entry name" value="Metallo-dependent phosphatases"/>
    <property type="match status" value="1"/>
</dbReference>
<keyword evidence="2" id="KW-0378">Hydrolase</keyword>
<dbReference type="Proteomes" id="UP000196086">
    <property type="component" value="Unassembled WGS sequence"/>
</dbReference>
<evidence type="ECO:0000256" key="2">
    <source>
        <dbReference type="ARBA" id="ARBA00022801"/>
    </source>
</evidence>
<keyword evidence="3" id="KW-0408">Iron</keyword>
<dbReference type="Gene3D" id="3.60.21.10">
    <property type="match status" value="1"/>
</dbReference>
<evidence type="ECO:0000313" key="6">
    <source>
        <dbReference type="EMBL" id="OUJ01224.1"/>
    </source>
</evidence>
<evidence type="ECO:0000256" key="4">
    <source>
        <dbReference type="ARBA" id="ARBA00025742"/>
    </source>
</evidence>
<protein>
    <submittedName>
        <fullName evidence="6">Metallophosphoesterase</fullName>
    </submittedName>
</protein>
<feature type="domain" description="Calcineurin-like phosphoesterase" evidence="5">
    <location>
        <begin position="22"/>
        <end position="239"/>
    </location>
</feature>
<comment type="similarity">
    <text evidence="4">Belongs to the cyclic nucleotide phosphodiesterase class-III family.</text>
</comment>
<gene>
    <name evidence="6" type="ORF">HK14_10015</name>
</gene>
<evidence type="ECO:0000256" key="3">
    <source>
        <dbReference type="ARBA" id="ARBA00023004"/>
    </source>
</evidence>
<keyword evidence="1" id="KW-0479">Metal-binding</keyword>
<proteinExistence type="inferred from homology"/>
<organism evidence="6 7">
    <name type="scientific">Acetobacter cibinongensis</name>
    <dbReference type="NCBI Taxonomy" id="146475"/>
    <lineage>
        <taxon>Bacteria</taxon>
        <taxon>Pseudomonadati</taxon>
        <taxon>Pseudomonadota</taxon>
        <taxon>Alphaproteobacteria</taxon>
        <taxon>Acetobacterales</taxon>
        <taxon>Acetobacteraceae</taxon>
        <taxon>Acetobacter</taxon>
    </lineage>
</organism>
<dbReference type="InterPro" id="IPR004843">
    <property type="entry name" value="Calcineurin-like_PHP"/>
</dbReference>
<comment type="caution">
    <text evidence="6">The sequence shown here is derived from an EMBL/GenBank/DDBJ whole genome shotgun (WGS) entry which is preliminary data.</text>
</comment>